<dbReference type="InterPro" id="IPR000871">
    <property type="entry name" value="Beta-lactam_class-A"/>
</dbReference>
<evidence type="ECO:0000313" key="4">
    <source>
        <dbReference type="EMBL" id="AFZ17671.1"/>
    </source>
</evidence>
<dbReference type="SUPFAM" id="SSF56601">
    <property type="entry name" value="beta-lactamase/transpeptidase-like"/>
    <property type="match status" value="1"/>
</dbReference>
<keyword evidence="5" id="KW-1185">Reference proteome</keyword>
<dbReference type="InterPro" id="IPR012338">
    <property type="entry name" value="Beta-lactam/transpept-like"/>
</dbReference>
<feature type="region of interest" description="Disordered" evidence="1">
    <location>
        <begin position="237"/>
        <end position="266"/>
    </location>
</feature>
<dbReference type="EMBL" id="CP003630">
    <property type="protein sequence ID" value="AFZ17671.1"/>
    <property type="molecule type" value="Genomic_DNA"/>
</dbReference>
<accession>K9WCY8</accession>
<dbReference type="GO" id="GO:0030655">
    <property type="term" value="P:beta-lactam antibiotic catabolic process"/>
    <property type="evidence" value="ECO:0007669"/>
    <property type="project" value="InterPro"/>
</dbReference>
<feature type="compositionally biased region" description="Polar residues" evidence="1">
    <location>
        <begin position="142"/>
        <end position="157"/>
    </location>
</feature>
<feature type="domain" description="Beta-lactamase class A catalytic" evidence="3">
    <location>
        <begin position="354"/>
        <end position="564"/>
    </location>
</feature>
<name>K9WCY8_9CYAN</name>
<dbReference type="PATRIC" id="fig|1173027.3.peg.2003"/>
<feature type="compositionally biased region" description="Basic residues" evidence="1">
    <location>
        <begin position="23"/>
        <end position="33"/>
    </location>
</feature>
<evidence type="ECO:0000256" key="2">
    <source>
        <dbReference type="SAM" id="Phobius"/>
    </source>
</evidence>
<reference evidence="4 5" key="1">
    <citation type="submission" date="2012-06" db="EMBL/GenBank/DDBJ databases">
        <title>Finished chromosome of genome of Microcoleus sp. PCC 7113.</title>
        <authorList>
            <consortium name="US DOE Joint Genome Institute"/>
            <person name="Gugger M."/>
            <person name="Coursin T."/>
            <person name="Rippka R."/>
            <person name="Tandeau De Marsac N."/>
            <person name="Huntemann M."/>
            <person name="Wei C.-L."/>
            <person name="Han J."/>
            <person name="Detter J.C."/>
            <person name="Han C."/>
            <person name="Tapia R."/>
            <person name="Chen A."/>
            <person name="Kyrpides N."/>
            <person name="Mavromatis K."/>
            <person name="Markowitz V."/>
            <person name="Szeto E."/>
            <person name="Ivanova N."/>
            <person name="Pagani I."/>
            <person name="Pati A."/>
            <person name="Goodwin L."/>
            <person name="Nordberg H.P."/>
            <person name="Cantor M.N."/>
            <person name="Hua S.X."/>
            <person name="Woyke T."/>
            <person name="Kerfeld C.A."/>
        </authorList>
    </citation>
    <scope>NUCLEOTIDE SEQUENCE [LARGE SCALE GENOMIC DNA]</scope>
    <source>
        <strain evidence="4 5">PCC 7113</strain>
    </source>
</reference>
<evidence type="ECO:0000313" key="5">
    <source>
        <dbReference type="Proteomes" id="UP000010471"/>
    </source>
</evidence>
<keyword evidence="2" id="KW-0472">Membrane</keyword>
<feature type="transmembrane region" description="Helical" evidence="2">
    <location>
        <begin position="274"/>
        <end position="296"/>
    </location>
</feature>
<evidence type="ECO:0000259" key="3">
    <source>
        <dbReference type="Pfam" id="PF13354"/>
    </source>
</evidence>
<gene>
    <name evidence="4" type="ORF">Mic7113_1814</name>
</gene>
<sequence length="616" mass="67139">MAAFIDNRGQSENSPVEQQERRMRLRRRQRRTLQKQIFEQEVPPLPSPQPPQRSFGKSILRRLSTVPRSTRPPLEPPRPRIPRPQRIQPSSSIHSSVPPLRPVSAINPQRPSTTAQESTFLPQSNPREFRTQTPGYRREEQGSNLSARVNPWQVQPKTPSPLSPLPRVGSQTPQSLDTHQGAKRREGASLPIRREVRAEGSALSALNVLKNSSKRRREHHPFRTAAPVAAPISEGQASYRRVSVKSGSSTAKNPIKGTAKRSPKPKRPVHPFVYIIRLLILGIGIGAIAGTLLSALHPATQASVKVNNDQAKPQVKDTPSPASPVTPLALTQEILSLKSQIQTLAANNPKLQPGVFIVDINTGTYIDINSRSPVPAASTIKVPILVALFKEVDEGKIRLDESLTLQSEMIATGSGNLQYQKPGAKFTVLELATKMITISDNTATNMLIARLGGIEALNQRFRAWGLTTTVLRNALPDLEGTNTASPQELAALMAMINQGQLVSLPSRDRILSIMQSNEINSLLPQGLGSGAIIAHKTGNIGALLADVGLVNMPSGKSYIISVMVQRPFNDDSAQELIRKISKTAYEYFNQPQVSPSTSSMPSDTTATGNRAVALDQ</sequence>
<dbReference type="HOGENOM" id="CLU_443316_0_0_3"/>
<dbReference type="Gene3D" id="3.40.710.10">
    <property type="entry name" value="DD-peptidase/beta-lactamase superfamily"/>
    <property type="match status" value="1"/>
</dbReference>
<proteinExistence type="predicted"/>
<feature type="compositionally biased region" description="Low complexity" evidence="1">
    <location>
        <begin position="594"/>
        <end position="607"/>
    </location>
</feature>
<dbReference type="PANTHER" id="PTHR35333:SF4">
    <property type="entry name" value="SLR0121 PROTEIN"/>
    <property type="match status" value="1"/>
</dbReference>
<dbReference type="GO" id="GO:0046677">
    <property type="term" value="P:response to antibiotic"/>
    <property type="evidence" value="ECO:0007669"/>
    <property type="project" value="InterPro"/>
</dbReference>
<organism evidence="4 5">
    <name type="scientific">Allocoleopsis franciscana PCC 7113</name>
    <dbReference type="NCBI Taxonomy" id="1173027"/>
    <lineage>
        <taxon>Bacteria</taxon>
        <taxon>Bacillati</taxon>
        <taxon>Cyanobacteriota</taxon>
        <taxon>Cyanophyceae</taxon>
        <taxon>Coleofasciculales</taxon>
        <taxon>Coleofasciculaceae</taxon>
        <taxon>Allocoleopsis</taxon>
        <taxon>Allocoleopsis franciscana</taxon>
    </lineage>
</organism>
<feature type="compositionally biased region" description="Polar residues" evidence="1">
    <location>
        <begin position="106"/>
        <end position="134"/>
    </location>
</feature>
<dbReference type="GO" id="GO:0008800">
    <property type="term" value="F:beta-lactamase activity"/>
    <property type="evidence" value="ECO:0007669"/>
    <property type="project" value="InterPro"/>
</dbReference>
<feature type="compositionally biased region" description="Polar residues" evidence="1">
    <location>
        <begin position="8"/>
        <end position="17"/>
    </location>
</feature>
<dbReference type="RefSeq" id="WP_015181823.1">
    <property type="nucleotide sequence ID" value="NC_019738.1"/>
</dbReference>
<dbReference type="Pfam" id="PF13354">
    <property type="entry name" value="Beta-lactamase2"/>
    <property type="match status" value="1"/>
</dbReference>
<protein>
    <submittedName>
        <fullName evidence="4">Beta-lactamase class A</fullName>
    </submittedName>
</protein>
<dbReference type="eggNOG" id="COG2367">
    <property type="taxonomic scope" value="Bacteria"/>
</dbReference>
<feature type="region of interest" description="Disordered" evidence="1">
    <location>
        <begin position="1"/>
        <end position="190"/>
    </location>
</feature>
<feature type="region of interest" description="Disordered" evidence="1">
    <location>
        <begin position="591"/>
        <end position="616"/>
    </location>
</feature>
<keyword evidence="2" id="KW-1133">Transmembrane helix</keyword>
<dbReference type="AlphaFoldDB" id="K9WCY8"/>
<feature type="compositionally biased region" description="Polar residues" evidence="1">
    <location>
        <begin position="169"/>
        <end position="178"/>
    </location>
</feature>
<dbReference type="PANTHER" id="PTHR35333">
    <property type="entry name" value="BETA-LACTAMASE"/>
    <property type="match status" value="1"/>
</dbReference>
<dbReference type="Proteomes" id="UP000010471">
    <property type="component" value="Chromosome"/>
</dbReference>
<feature type="compositionally biased region" description="Low complexity" evidence="1">
    <location>
        <begin position="84"/>
        <end position="93"/>
    </location>
</feature>
<dbReference type="KEGG" id="mic:Mic7113_1814"/>
<evidence type="ECO:0000256" key="1">
    <source>
        <dbReference type="SAM" id="MobiDB-lite"/>
    </source>
</evidence>
<dbReference type="STRING" id="1173027.Mic7113_1814"/>
<dbReference type="InterPro" id="IPR045155">
    <property type="entry name" value="Beta-lactam_cat"/>
</dbReference>
<keyword evidence="2" id="KW-0812">Transmembrane</keyword>